<evidence type="ECO:0000313" key="4">
    <source>
        <dbReference type="EMBL" id="MDM8563401.1"/>
    </source>
</evidence>
<dbReference type="Pfam" id="PF00005">
    <property type="entry name" value="ABC_tran"/>
    <property type="match status" value="1"/>
</dbReference>
<evidence type="ECO:0000256" key="2">
    <source>
        <dbReference type="ARBA" id="ARBA00022840"/>
    </source>
</evidence>
<dbReference type="PROSITE" id="PS50893">
    <property type="entry name" value="ABC_TRANSPORTER_2"/>
    <property type="match status" value="1"/>
</dbReference>
<reference evidence="4" key="1">
    <citation type="submission" date="2023-06" db="EMBL/GenBank/DDBJ databases">
        <title>Uncultivated large filamentous bacteria from sulfidic sediments reveal new species and different genomic features in energy metabolism and defense.</title>
        <authorList>
            <person name="Fonseca A."/>
        </authorList>
    </citation>
    <scope>NUCLEOTIDE SEQUENCE</scope>
    <source>
        <strain evidence="4">HSG4</strain>
    </source>
</reference>
<dbReference type="PANTHER" id="PTHR43158">
    <property type="entry name" value="SKFA PEPTIDE EXPORT ATP-BINDING PROTEIN SKFE"/>
    <property type="match status" value="1"/>
</dbReference>
<evidence type="ECO:0000313" key="5">
    <source>
        <dbReference type="Proteomes" id="UP001171945"/>
    </source>
</evidence>
<proteinExistence type="predicted"/>
<gene>
    <name evidence="4" type="ORF">QUF54_08620</name>
</gene>
<dbReference type="InterPro" id="IPR003593">
    <property type="entry name" value="AAA+_ATPase"/>
</dbReference>
<protein>
    <submittedName>
        <fullName evidence="4">ABC transporter ATP-binding protein</fullName>
    </submittedName>
</protein>
<dbReference type="Gene3D" id="3.40.50.300">
    <property type="entry name" value="P-loop containing nucleotide triphosphate hydrolases"/>
    <property type="match status" value="1"/>
</dbReference>
<name>A0ABT7VV28_9GAMM</name>
<dbReference type="SMART" id="SM00382">
    <property type="entry name" value="AAA"/>
    <property type="match status" value="1"/>
</dbReference>
<accession>A0ABT7VV28</accession>
<dbReference type="InterPro" id="IPR027417">
    <property type="entry name" value="P-loop_NTPase"/>
</dbReference>
<evidence type="ECO:0000256" key="1">
    <source>
        <dbReference type="ARBA" id="ARBA00022741"/>
    </source>
</evidence>
<dbReference type="CDD" id="cd03230">
    <property type="entry name" value="ABC_DR_subfamily_A"/>
    <property type="match status" value="1"/>
</dbReference>
<dbReference type="InterPro" id="IPR017871">
    <property type="entry name" value="ABC_transporter-like_CS"/>
</dbReference>
<dbReference type="InterPro" id="IPR003439">
    <property type="entry name" value="ABC_transporter-like_ATP-bd"/>
</dbReference>
<dbReference type="PANTHER" id="PTHR43158:SF2">
    <property type="entry name" value="SKFA PEPTIDE EXPORT ATP-BINDING PROTEIN SKFE"/>
    <property type="match status" value="1"/>
</dbReference>
<dbReference type="EMBL" id="JAUCGM010000617">
    <property type="protein sequence ID" value="MDM8563401.1"/>
    <property type="molecule type" value="Genomic_DNA"/>
</dbReference>
<dbReference type="GO" id="GO:0005524">
    <property type="term" value="F:ATP binding"/>
    <property type="evidence" value="ECO:0007669"/>
    <property type="project" value="UniProtKB-KW"/>
</dbReference>
<comment type="caution">
    <text evidence="4">The sequence shown here is derived from an EMBL/GenBank/DDBJ whole genome shotgun (WGS) entry which is preliminary data.</text>
</comment>
<feature type="domain" description="ABC transporter" evidence="3">
    <location>
        <begin position="2"/>
        <end position="214"/>
    </location>
</feature>
<organism evidence="4 5">
    <name type="scientific">Candidatus Marithioploca araucensis</name>
    <dbReference type="NCBI Taxonomy" id="70273"/>
    <lineage>
        <taxon>Bacteria</taxon>
        <taxon>Pseudomonadati</taxon>
        <taxon>Pseudomonadota</taxon>
        <taxon>Gammaproteobacteria</taxon>
        <taxon>Thiotrichales</taxon>
        <taxon>Thiotrichaceae</taxon>
        <taxon>Candidatus Marithioploca</taxon>
    </lineage>
</organism>
<dbReference type="Proteomes" id="UP001171945">
    <property type="component" value="Unassembled WGS sequence"/>
</dbReference>
<keyword evidence="2 4" id="KW-0067">ATP-binding</keyword>
<keyword evidence="1" id="KW-0547">Nucleotide-binding</keyword>
<keyword evidence="5" id="KW-1185">Reference proteome</keyword>
<evidence type="ECO:0000259" key="3">
    <source>
        <dbReference type="PROSITE" id="PS50893"/>
    </source>
</evidence>
<dbReference type="SUPFAM" id="SSF52540">
    <property type="entry name" value="P-loop containing nucleoside triphosphate hydrolases"/>
    <property type="match status" value="1"/>
</dbReference>
<sequence length="214" mass="23512">MIILEQVSKQFKRQPVLDNVTVQIKPGEHIALVGSNGAGKTTLMRCLLGEYYCDGTITIDGLNPRTHRQTVLARVGFVPQLPPPLKMPVSQLIQFAAGVCGTDPKRITEVTLQLGLDIQSLLQQPFVKLSGGQKQKLLIGIALGRNSDLLIMDEPAANLDPKARQVFLELLKEKQEQAITLISSHRLDELVALVNRVLELDMGQVVLDESVCDT</sequence>
<dbReference type="PROSITE" id="PS00211">
    <property type="entry name" value="ABC_TRANSPORTER_1"/>
    <property type="match status" value="1"/>
</dbReference>